<dbReference type="HOGENOM" id="CLU_3060908_0_0_7"/>
<dbReference type="EMBL" id="FO203427">
    <property type="protein sequence ID" value="CCH48559.1"/>
    <property type="molecule type" value="Genomic_DNA"/>
</dbReference>
<dbReference type="Proteomes" id="UP000011724">
    <property type="component" value="Chromosome"/>
</dbReference>
<organism evidence="1 2">
    <name type="scientific">Pseudodesulfovibrio piezophilus (strain DSM 21447 / JCM 15486 / C1TLV30)</name>
    <name type="common">Desulfovibrio piezophilus</name>
    <dbReference type="NCBI Taxonomy" id="1322246"/>
    <lineage>
        <taxon>Bacteria</taxon>
        <taxon>Pseudomonadati</taxon>
        <taxon>Thermodesulfobacteriota</taxon>
        <taxon>Desulfovibrionia</taxon>
        <taxon>Desulfovibrionales</taxon>
        <taxon>Desulfovibrionaceae</taxon>
    </lineage>
</organism>
<name>M1WPS8_PSEP2</name>
<protein>
    <submittedName>
        <fullName evidence="1">Uncharacterized protein</fullName>
    </submittedName>
</protein>
<gene>
    <name evidence="1" type="ordered locus">BN4_11322</name>
</gene>
<dbReference type="PATRIC" id="fig|879567.3.peg.1374"/>
<reference evidence="2" key="2">
    <citation type="journal article" date="2013" name="Stand. Genomic Sci.">
        <title>Complete genome sequence of Desulfocapsa sulfexigens, a marine deltaproteobacterium specialized in disproportionating inorganic sulfur compounds.</title>
        <authorList>
            <person name="Finster K.W."/>
            <person name="Kjeldsen K.U."/>
            <person name="Kube M."/>
            <person name="Reinhardt R."/>
            <person name="Mussmann M."/>
            <person name="Amann R."/>
            <person name="Schreiber L."/>
        </authorList>
    </citation>
    <scope>NUCLEOTIDE SEQUENCE [LARGE SCALE GENOMIC DNA]</scope>
    <source>
        <strain evidence="2">DSM 10523 / SB164P1</strain>
    </source>
</reference>
<accession>M1WPS8</accession>
<proteinExistence type="predicted"/>
<dbReference type="KEGG" id="dpi:BN4_11322"/>
<reference evidence="1 2" key="1">
    <citation type="journal article" date="2013" name="PLoS ONE">
        <title>The first genomic and proteomic characterization of a deep-sea sulfate reducer: insights into the piezophilic lifestyle of Desulfovibrio piezophilus.</title>
        <authorList>
            <person name="Pradel N."/>
            <person name="Ji B."/>
            <person name="Gimenez G."/>
            <person name="Talla E."/>
            <person name="Lenoble P."/>
            <person name="Garel M."/>
            <person name="Tamburini C."/>
            <person name="Fourquet P."/>
            <person name="Lebrun R."/>
            <person name="Bertin P."/>
            <person name="Denis Y."/>
            <person name="Pophillat M."/>
            <person name="Barbe V."/>
            <person name="Ollivier B."/>
            <person name="Dolla A."/>
        </authorList>
    </citation>
    <scope>NUCLEOTIDE SEQUENCE [LARGE SCALE GENOMIC DNA]</scope>
    <source>
        <strain evidence="2">DSM 10523 / SB164P1</strain>
    </source>
</reference>
<dbReference type="AlphaFoldDB" id="M1WPS8"/>
<keyword evidence="2" id="KW-1185">Reference proteome</keyword>
<evidence type="ECO:0000313" key="1">
    <source>
        <dbReference type="EMBL" id="CCH48559.1"/>
    </source>
</evidence>
<sequence length="53" mass="5847">MLTGMVCRAAWHPVKKKAVIAMIQKMGFMIRLTCPVSITGISHKQFTGLCLKA</sequence>
<evidence type="ECO:0000313" key="2">
    <source>
        <dbReference type="Proteomes" id="UP000011724"/>
    </source>
</evidence>